<dbReference type="Proteomes" id="UP000224006">
    <property type="component" value="Chromosome X"/>
</dbReference>
<comment type="caution">
    <text evidence="2">The sequence shown here is derived from an EMBL/GenBank/DDBJ whole genome shotgun (WGS) entry which is preliminary data.</text>
</comment>
<dbReference type="GeneID" id="40306663"/>
<name>A0A2A9M4Z6_BESBE</name>
<feature type="compositionally biased region" description="Basic and acidic residues" evidence="1">
    <location>
        <begin position="1128"/>
        <end position="1146"/>
    </location>
</feature>
<evidence type="ECO:0000313" key="2">
    <source>
        <dbReference type="EMBL" id="PFH32284.1"/>
    </source>
</evidence>
<feature type="region of interest" description="Disordered" evidence="1">
    <location>
        <begin position="388"/>
        <end position="410"/>
    </location>
</feature>
<proteinExistence type="predicted"/>
<feature type="compositionally biased region" description="Low complexity" evidence="1">
    <location>
        <begin position="1116"/>
        <end position="1127"/>
    </location>
</feature>
<feature type="region of interest" description="Disordered" evidence="1">
    <location>
        <begin position="1116"/>
        <end position="1162"/>
    </location>
</feature>
<feature type="compositionally biased region" description="Low complexity" evidence="1">
    <location>
        <begin position="278"/>
        <end position="287"/>
    </location>
</feature>
<feature type="region of interest" description="Disordered" evidence="1">
    <location>
        <begin position="588"/>
        <end position="677"/>
    </location>
</feature>
<feature type="region of interest" description="Disordered" evidence="1">
    <location>
        <begin position="278"/>
        <end position="320"/>
    </location>
</feature>
<protein>
    <submittedName>
        <fullName evidence="2">Uncharacterized protein</fullName>
    </submittedName>
</protein>
<dbReference type="KEGG" id="bbes:BESB_016020"/>
<reference evidence="2 3" key="1">
    <citation type="submission" date="2017-09" db="EMBL/GenBank/DDBJ databases">
        <title>Genome sequencing of Besnoitia besnoiti strain Bb-Ger1.</title>
        <authorList>
            <person name="Schares G."/>
            <person name="Venepally P."/>
            <person name="Lorenzi H.A."/>
        </authorList>
    </citation>
    <scope>NUCLEOTIDE SEQUENCE [LARGE SCALE GENOMIC DNA]</scope>
    <source>
        <strain evidence="2 3">Bb-Ger1</strain>
    </source>
</reference>
<feature type="compositionally biased region" description="Basic and acidic residues" evidence="1">
    <location>
        <begin position="868"/>
        <end position="879"/>
    </location>
</feature>
<dbReference type="EMBL" id="NWUJ01000011">
    <property type="protein sequence ID" value="PFH32284.1"/>
    <property type="molecule type" value="Genomic_DNA"/>
</dbReference>
<keyword evidence="3" id="KW-1185">Reference proteome</keyword>
<dbReference type="PANTHER" id="PTHR24216">
    <property type="entry name" value="PAXILLIN-RELATED"/>
    <property type="match status" value="1"/>
</dbReference>
<accession>A0A2A9M4Z6</accession>
<feature type="region of interest" description="Disordered" evidence="1">
    <location>
        <begin position="148"/>
        <end position="172"/>
    </location>
</feature>
<evidence type="ECO:0000256" key="1">
    <source>
        <dbReference type="SAM" id="MobiDB-lite"/>
    </source>
</evidence>
<organism evidence="2 3">
    <name type="scientific">Besnoitia besnoiti</name>
    <name type="common">Apicomplexan protozoan</name>
    <dbReference type="NCBI Taxonomy" id="94643"/>
    <lineage>
        <taxon>Eukaryota</taxon>
        <taxon>Sar</taxon>
        <taxon>Alveolata</taxon>
        <taxon>Apicomplexa</taxon>
        <taxon>Conoidasida</taxon>
        <taxon>Coccidia</taxon>
        <taxon>Eucoccidiorida</taxon>
        <taxon>Eimeriorina</taxon>
        <taxon>Sarcocystidae</taxon>
        <taxon>Besnoitia</taxon>
    </lineage>
</organism>
<dbReference type="RefSeq" id="XP_029216293.1">
    <property type="nucleotide sequence ID" value="XM_029360317.1"/>
</dbReference>
<feature type="compositionally biased region" description="Basic and acidic residues" evidence="1">
    <location>
        <begin position="594"/>
        <end position="605"/>
    </location>
</feature>
<evidence type="ECO:0000313" key="3">
    <source>
        <dbReference type="Proteomes" id="UP000224006"/>
    </source>
</evidence>
<gene>
    <name evidence="2" type="ORF">BESB_016020</name>
</gene>
<dbReference type="VEuPathDB" id="ToxoDB:BESB_016020"/>
<feature type="compositionally biased region" description="Low complexity" evidence="1">
    <location>
        <begin position="637"/>
        <end position="649"/>
    </location>
</feature>
<feature type="region of interest" description="Disordered" evidence="1">
    <location>
        <begin position="192"/>
        <end position="229"/>
    </location>
</feature>
<feature type="region of interest" description="Disordered" evidence="1">
    <location>
        <begin position="868"/>
        <end position="925"/>
    </location>
</feature>
<sequence length="1231" mass="129859">MAFSSGLCLRRPCLPEAASVKAGEARSRRPVRLDSRRLSSASLYSSVLACTCSRLPPLPSAPASAVDLPQSAPPTRVVCLASWPVAPAAPVGAPSPSSSFLPCFAGARPFRPSPCPAFSALSAAQSPSSPLSRAMSVRAASSASSASLLAKTAPARRVPTPGASELKGRDSKPLPSAGCALALALQRLALGRKKRHARQKEEESGAVSHPQDASLRSAAKGDAGRGGASWGEAEDAEIAKTLAELAALIHRAAAANATRVVQHFPASPLSSESARAAASASALPQSPDGFPALASPSCERVLPPAPFSPPSALRASTSAGEKQPTPLQCCVALHACATLLSQSRLHPPAERREAPSGGRAEAIACLERQLVSSRLAADASPSRVEEARRLFRQSTEAEEGERMRRGGGDSDAAALHAALQREAEFVSKASELDWSRLPLYPFLPSSAHSAAVSASLPSHAAPCQSGPGSSAESFSSFSPSASLQFSAFSSPSLPSSSLAPPPSFFLSAFPPAVLLRHVTALLIQRAFALLHLCSVKQLVLLTSELSRLLPLLPFPSSADQVELYRHALACRVREEEAHRRVYLEKKLRRSRERRQKEKERQRAQRDCISSVVTSHSSSAAPPPPSGEREGSRTPEPAGASLSRSGAASAQTAASDSPSADVKEESPGGNGGEVYFEGDACGETPRVSRARLLASRVSATSRLAASSPAELSKSPSLAATSPAFQAHRLAASTLLLLVLRRLALRQRKRKASEAETLSPRALAALAHAVAALSAESVQLLQEADRAQATARSGSARPPDIDAEIESAKEGDGEEDEAARRLPLPLKRTSGGGEMLDRKQEALGSLASEGGATRERDCIGVKEWSFRTRRERRTERGRRIVDLSAGSECGLSPSTQSPPGRALGRAPRQLPPTLHSASPPCTPARAGIASPVLTSDASAPSPSLARSSEAEESPARFAARVAAEAGALGCALLLRGERRSSGDEEASFFFQACLRQLERFQAKDAAMLLRALVRLKAFPVAVGATRTKPSELLRRLPLRLVELVPRMSAAELSLLLPSVFSVCFACFKAANPHCAVALPKQGEKHLFSSLRAGEKREENFMMQTACLLPPSPVSARASVLAAAASPPASQRKEDKRKTGRAELAHASEPRQGGDGNGSKQKEEDWLQATRAWSAVVEVAEQRCVYLTMVDAELRQREAEARGLKQGVAGDGLTANRHTDTDKLRDALSSFYAR</sequence>
<feature type="region of interest" description="Disordered" evidence="1">
    <location>
        <begin position="787"/>
        <end position="834"/>
    </location>
</feature>
<feature type="compositionally biased region" description="Low complexity" evidence="1">
    <location>
        <begin position="609"/>
        <end position="619"/>
    </location>
</feature>
<dbReference type="AlphaFoldDB" id="A0A2A9M4Z6"/>